<dbReference type="AlphaFoldDB" id="A0A9J6B5S5"/>
<sequence>MVLVFDWFYSLSKNSFHSSFNLNLNIRDRNKSFLKQIDQPNFNTKNINLYFLINILIKQSFLRKFFDSHLSKRDDNVSPMLIMFLKELSWASIDSAWGI</sequence>
<comment type="caution">
    <text evidence="1">The sequence shown here is derived from an EMBL/GenBank/DDBJ whole genome shotgun (WGS) entry which is preliminary data.</text>
</comment>
<protein>
    <submittedName>
        <fullName evidence="1">Uncharacterized protein</fullName>
    </submittedName>
</protein>
<proteinExistence type="predicted"/>
<dbReference type="Proteomes" id="UP000824120">
    <property type="component" value="Chromosome 1"/>
</dbReference>
<name>A0A9J6B5S5_SOLCO</name>
<evidence type="ECO:0000313" key="2">
    <source>
        <dbReference type="Proteomes" id="UP000824120"/>
    </source>
</evidence>
<dbReference type="EMBL" id="JACXVP010000001">
    <property type="protein sequence ID" value="KAG5631962.1"/>
    <property type="molecule type" value="Genomic_DNA"/>
</dbReference>
<accession>A0A9J6B5S5</accession>
<reference evidence="1 2" key="1">
    <citation type="submission" date="2020-09" db="EMBL/GenBank/DDBJ databases">
        <title>De no assembly of potato wild relative species, Solanum commersonii.</title>
        <authorList>
            <person name="Cho K."/>
        </authorList>
    </citation>
    <scope>NUCLEOTIDE SEQUENCE [LARGE SCALE GENOMIC DNA]</scope>
    <source>
        <strain evidence="1">LZ3.2</strain>
        <tissue evidence="1">Leaf</tissue>
    </source>
</reference>
<gene>
    <name evidence="1" type="ORF">H5410_003679</name>
</gene>
<keyword evidence="2" id="KW-1185">Reference proteome</keyword>
<evidence type="ECO:0000313" key="1">
    <source>
        <dbReference type="EMBL" id="KAG5631962.1"/>
    </source>
</evidence>
<organism evidence="1 2">
    <name type="scientific">Solanum commersonii</name>
    <name type="common">Commerson's wild potato</name>
    <name type="synonym">Commerson's nightshade</name>
    <dbReference type="NCBI Taxonomy" id="4109"/>
    <lineage>
        <taxon>Eukaryota</taxon>
        <taxon>Viridiplantae</taxon>
        <taxon>Streptophyta</taxon>
        <taxon>Embryophyta</taxon>
        <taxon>Tracheophyta</taxon>
        <taxon>Spermatophyta</taxon>
        <taxon>Magnoliopsida</taxon>
        <taxon>eudicotyledons</taxon>
        <taxon>Gunneridae</taxon>
        <taxon>Pentapetalae</taxon>
        <taxon>asterids</taxon>
        <taxon>lamiids</taxon>
        <taxon>Solanales</taxon>
        <taxon>Solanaceae</taxon>
        <taxon>Solanoideae</taxon>
        <taxon>Solaneae</taxon>
        <taxon>Solanum</taxon>
    </lineage>
</organism>